<reference evidence="1 2" key="1">
    <citation type="submission" date="2016-11" db="EMBL/GenBank/DDBJ databases">
        <authorList>
            <person name="Jaros S."/>
            <person name="Januszkiewicz K."/>
            <person name="Wedrychowicz H."/>
        </authorList>
    </citation>
    <scope>NUCLEOTIDE SEQUENCE [LARGE SCALE GENOMIC DNA]</scope>
</reference>
<proteinExistence type="predicted"/>
<accession>A0A2X0MC97</accession>
<sequence>MPSAFANGLGTGSEVVARAGRISSSGAGSIESQLSSKVTLVAGDAVEGARRIIEHPFSAAELGSQLGLPQMACVVNHGKPSLFITKLSIERQPQPP</sequence>
<name>A0A2X0MC97_9BASI</name>
<dbReference type="EMBL" id="FQNC01000045">
    <property type="protein sequence ID" value="SGY63961.1"/>
    <property type="molecule type" value="Genomic_DNA"/>
</dbReference>
<dbReference type="AlphaFoldDB" id="A0A2X0MC97"/>
<evidence type="ECO:0000313" key="1">
    <source>
        <dbReference type="EMBL" id="SGY63961.1"/>
    </source>
</evidence>
<gene>
    <name evidence="1" type="primary">BQ5605_C007g04854</name>
    <name evidence="1" type="ORF">BQ5605_C007G04854</name>
</gene>
<protein>
    <submittedName>
        <fullName evidence="1">BQ5605_C007g04854 protein</fullName>
    </submittedName>
</protein>
<organism evidence="1 2">
    <name type="scientific">Microbotryum silenes-dioicae</name>
    <dbReference type="NCBI Taxonomy" id="796604"/>
    <lineage>
        <taxon>Eukaryota</taxon>
        <taxon>Fungi</taxon>
        <taxon>Dikarya</taxon>
        <taxon>Basidiomycota</taxon>
        <taxon>Pucciniomycotina</taxon>
        <taxon>Microbotryomycetes</taxon>
        <taxon>Microbotryales</taxon>
        <taxon>Microbotryaceae</taxon>
        <taxon>Microbotryum</taxon>
    </lineage>
</organism>
<evidence type="ECO:0000313" key="2">
    <source>
        <dbReference type="Proteomes" id="UP000249464"/>
    </source>
</evidence>
<keyword evidence="2" id="KW-1185">Reference proteome</keyword>
<dbReference type="Proteomes" id="UP000249464">
    <property type="component" value="Unassembled WGS sequence"/>
</dbReference>